<sequence length="347" mass="36524">MPDINRRWVLAERPRGVVGREHFEWREEPVPSIGDGEFLIRNQWLSCDAAQRSWMSIDTYIPRIPLGEVMASASVGVVVESKHPSFSVGDLVSGAFGWQDFAVSDGSAFGGLVAPLKLPPGVDPATALSLFGITGLTAYFGLLDVGNPEAGDTVVVSAAAGAVGAIVCQIAKLKGCRVIGIAGGDRKCAWLRDEVGVDEAVDYKADDFPARLRAACPGGVDVFFDNVGGQVLDAVLANLASGARIALCGAVAGYSDPGAQDGIRNLTNLVLQRGTMRGFLIFDYFGRVGEAVGELAGWAGEGKINDHIDVVEGLENAPDALRRLFTGQNFGKQLVRITGPADEIAPG</sequence>
<dbReference type="RefSeq" id="WP_264010967.1">
    <property type="nucleotide sequence ID" value="NZ_JACKSJ010000022.1"/>
</dbReference>
<dbReference type="Gene3D" id="3.90.180.10">
    <property type="entry name" value="Medium-chain alcohol dehydrogenases, catalytic domain"/>
    <property type="match status" value="1"/>
</dbReference>
<accession>A0A9X2Y6E3</accession>
<name>A0A9X2Y6E3_9MYCO</name>
<dbReference type="InterPro" id="IPR036291">
    <property type="entry name" value="NAD(P)-bd_dom_sf"/>
</dbReference>
<dbReference type="SUPFAM" id="SSF50129">
    <property type="entry name" value="GroES-like"/>
    <property type="match status" value="1"/>
</dbReference>
<gene>
    <name evidence="3" type="ORF">H7I41_02420</name>
</gene>
<dbReference type="Proteomes" id="UP001140293">
    <property type="component" value="Unassembled WGS sequence"/>
</dbReference>
<protein>
    <submittedName>
        <fullName evidence="3">NADP-dependent oxidoreductase</fullName>
    </submittedName>
</protein>
<dbReference type="EMBL" id="JACKSJ010000022">
    <property type="protein sequence ID" value="MCV7168772.1"/>
    <property type="molecule type" value="Genomic_DNA"/>
</dbReference>
<proteinExistence type="predicted"/>
<dbReference type="Pfam" id="PF16884">
    <property type="entry name" value="ADH_N_2"/>
    <property type="match status" value="1"/>
</dbReference>
<dbReference type="InterPro" id="IPR020843">
    <property type="entry name" value="ER"/>
</dbReference>
<dbReference type="AlphaFoldDB" id="A0A9X2Y6E3"/>
<organism evidence="3 4">
    <name type="scientific">[Mycobacterium] manitobense</name>
    <dbReference type="NCBI Taxonomy" id="190147"/>
    <lineage>
        <taxon>Bacteria</taxon>
        <taxon>Bacillati</taxon>
        <taxon>Actinomycetota</taxon>
        <taxon>Actinomycetes</taxon>
        <taxon>Mycobacteriales</taxon>
        <taxon>Mycobacteriaceae</taxon>
        <taxon>Mycolicibacterium</taxon>
    </lineage>
</organism>
<comment type="caution">
    <text evidence="3">The sequence shown here is derived from an EMBL/GenBank/DDBJ whole genome shotgun (WGS) entry which is preliminary data.</text>
</comment>
<dbReference type="GO" id="GO:0016628">
    <property type="term" value="F:oxidoreductase activity, acting on the CH-CH group of donors, NAD or NADP as acceptor"/>
    <property type="evidence" value="ECO:0007669"/>
    <property type="project" value="InterPro"/>
</dbReference>
<dbReference type="InterPro" id="IPR045010">
    <property type="entry name" value="MDR_fam"/>
</dbReference>
<dbReference type="SMART" id="SM00829">
    <property type="entry name" value="PKS_ER"/>
    <property type="match status" value="1"/>
</dbReference>
<evidence type="ECO:0000259" key="2">
    <source>
        <dbReference type="SMART" id="SM00829"/>
    </source>
</evidence>
<dbReference type="PANTHER" id="PTHR43205:SF7">
    <property type="entry name" value="PROSTAGLANDIN REDUCTASE 1"/>
    <property type="match status" value="1"/>
</dbReference>
<dbReference type="InterPro" id="IPR013149">
    <property type="entry name" value="ADH-like_C"/>
</dbReference>
<dbReference type="Gene3D" id="3.40.50.720">
    <property type="entry name" value="NAD(P)-binding Rossmann-like Domain"/>
    <property type="match status" value="1"/>
</dbReference>
<evidence type="ECO:0000313" key="4">
    <source>
        <dbReference type="Proteomes" id="UP001140293"/>
    </source>
</evidence>
<keyword evidence="1" id="KW-0560">Oxidoreductase</keyword>
<dbReference type="InterPro" id="IPR041694">
    <property type="entry name" value="ADH_N_2"/>
</dbReference>
<dbReference type="Pfam" id="PF00107">
    <property type="entry name" value="ADH_zinc_N"/>
    <property type="match status" value="1"/>
</dbReference>
<feature type="domain" description="Enoyl reductase (ER)" evidence="2">
    <location>
        <begin position="19"/>
        <end position="335"/>
    </location>
</feature>
<reference evidence="3" key="1">
    <citation type="submission" date="2020-07" db="EMBL/GenBank/DDBJ databases">
        <authorList>
            <person name="Pettersson B.M.F."/>
            <person name="Behra P.R.K."/>
            <person name="Ramesh M."/>
            <person name="Das S."/>
            <person name="Dasgupta S."/>
            <person name="Kirsebom L.A."/>
        </authorList>
    </citation>
    <scope>NUCLEOTIDE SEQUENCE</scope>
    <source>
        <strain evidence="3">DSM 44615</strain>
    </source>
</reference>
<evidence type="ECO:0000256" key="1">
    <source>
        <dbReference type="ARBA" id="ARBA00023002"/>
    </source>
</evidence>
<dbReference type="SUPFAM" id="SSF51735">
    <property type="entry name" value="NAD(P)-binding Rossmann-fold domains"/>
    <property type="match status" value="1"/>
</dbReference>
<dbReference type="FunFam" id="3.40.50.720:FF:000121">
    <property type="entry name" value="Prostaglandin reductase 2"/>
    <property type="match status" value="1"/>
</dbReference>
<reference evidence="3" key="2">
    <citation type="journal article" date="2022" name="BMC Genomics">
        <title>Comparative genome analysis of mycobacteria focusing on tRNA and non-coding RNA.</title>
        <authorList>
            <person name="Behra P.R.K."/>
            <person name="Pettersson B.M.F."/>
            <person name="Ramesh M."/>
            <person name="Das S."/>
            <person name="Dasgupta S."/>
            <person name="Kirsebom L.A."/>
        </authorList>
    </citation>
    <scope>NUCLEOTIDE SEQUENCE</scope>
    <source>
        <strain evidence="3">DSM 44615</strain>
    </source>
</reference>
<dbReference type="InterPro" id="IPR011032">
    <property type="entry name" value="GroES-like_sf"/>
</dbReference>
<dbReference type="CDD" id="cd05288">
    <property type="entry name" value="PGDH"/>
    <property type="match status" value="1"/>
</dbReference>
<dbReference type="PANTHER" id="PTHR43205">
    <property type="entry name" value="PROSTAGLANDIN REDUCTASE"/>
    <property type="match status" value="1"/>
</dbReference>
<keyword evidence="4" id="KW-1185">Reference proteome</keyword>
<evidence type="ECO:0000313" key="3">
    <source>
        <dbReference type="EMBL" id="MCV7168772.1"/>
    </source>
</evidence>